<evidence type="ECO:0000313" key="9">
    <source>
        <dbReference type="Proteomes" id="UP000007013"/>
    </source>
</evidence>
<dbReference type="PANTHER" id="PTHR43133">
    <property type="entry name" value="RNA POLYMERASE ECF-TYPE SIGMA FACTO"/>
    <property type="match status" value="1"/>
</dbReference>
<accession>B1ZMB9</accession>
<keyword evidence="5" id="KW-0804">Transcription</keyword>
<dbReference type="AlphaFoldDB" id="B1ZMB9"/>
<evidence type="ECO:0000256" key="4">
    <source>
        <dbReference type="ARBA" id="ARBA00023125"/>
    </source>
</evidence>
<dbReference type="KEGG" id="ote:Oter_0081"/>
<dbReference type="GO" id="GO:0003677">
    <property type="term" value="F:DNA binding"/>
    <property type="evidence" value="ECO:0007669"/>
    <property type="project" value="UniProtKB-KW"/>
</dbReference>
<dbReference type="InterPro" id="IPR013324">
    <property type="entry name" value="RNA_pol_sigma_r3/r4-like"/>
</dbReference>
<dbReference type="Proteomes" id="UP000007013">
    <property type="component" value="Chromosome"/>
</dbReference>
<keyword evidence="6" id="KW-0175">Coiled coil</keyword>
<dbReference type="SUPFAM" id="SSF88946">
    <property type="entry name" value="Sigma2 domain of RNA polymerase sigma factors"/>
    <property type="match status" value="1"/>
</dbReference>
<dbReference type="eggNOG" id="COG1595">
    <property type="taxonomic scope" value="Bacteria"/>
</dbReference>
<dbReference type="PANTHER" id="PTHR43133:SF8">
    <property type="entry name" value="RNA POLYMERASE SIGMA FACTOR HI_1459-RELATED"/>
    <property type="match status" value="1"/>
</dbReference>
<feature type="domain" description="RNA polymerase sigma-70 region 4" evidence="7">
    <location>
        <begin position="125"/>
        <end position="173"/>
    </location>
</feature>
<dbReference type="RefSeq" id="WP_012372910.1">
    <property type="nucleotide sequence ID" value="NC_010571.1"/>
</dbReference>
<dbReference type="InterPro" id="IPR039425">
    <property type="entry name" value="RNA_pol_sigma-70-like"/>
</dbReference>
<keyword evidence="4" id="KW-0238">DNA-binding</keyword>
<organism evidence="8 9">
    <name type="scientific">Opitutus terrae (strain DSM 11246 / JCM 15787 / PB90-1)</name>
    <dbReference type="NCBI Taxonomy" id="452637"/>
    <lineage>
        <taxon>Bacteria</taxon>
        <taxon>Pseudomonadati</taxon>
        <taxon>Verrucomicrobiota</taxon>
        <taxon>Opitutia</taxon>
        <taxon>Opitutales</taxon>
        <taxon>Opitutaceae</taxon>
        <taxon>Opitutus</taxon>
    </lineage>
</organism>
<evidence type="ECO:0000313" key="8">
    <source>
        <dbReference type="EMBL" id="ACB73372.1"/>
    </source>
</evidence>
<keyword evidence="9" id="KW-1185">Reference proteome</keyword>
<dbReference type="InterPro" id="IPR007630">
    <property type="entry name" value="RNA_pol_sigma70_r4"/>
</dbReference>
<dbReference type="InterPro" id="IPR014284">
    <property type="entry name" value="RNA_pol_sigma-70_dom"/>
</dbReference>
<sequence>MTDDLELLRHYAEQHSPEAFAELVQRHCGFVYHAALRQLSGDDHAARDVTQRVFNDLARKAAQVSLQSSVVGWLHTATRFAAGQVRRTEARRRERELAAHALEPAAAGAGAHADWEKLRPVIDDAIGTLNERDREAVLMRFFEDRPFAEIGDRFFTSEDAARVRVNRALEKLQSALAQRGITSTATALALALEGQAGLAAPAGLANTVTSGALAGAAGGPFAAWSFMVNVKFVAGLAGVIALLAIGTVVHQRGQLSVLKATAADAQHEVDELRARLQQAQAKIEAEGKRAQAADEDNARLIEAMGRMAALNRQDATATSKTAAVTEEEVDRRHRHARELAANGRHAEALQEYLWCFDDGMTRFPRFYGTRTSYLLAELGELADQYPPAREALRARRDAAAVRMRGNPAEATAVPEWVALNEVLGDGAQSLALFDELPPTDPRRQALGARLVGTFVEQKRYAEAIEVNDYARQRGMLELSISTLPQVPAGEQREAIRRTIVQGSAAGIEALAGAGEAQQARELAWRLLEFDSSETTRRLLQEHATRAGVPELISGLATTSAAPTR</sequence>
<dbReference type="CDD" id="cd06171">
    <property type="entry name" value="Sigma70_r4"/>
    <property type="match status" value="1"/>
</dbReference>
<dbReference type="STRING" id="452637.Oter_0081"/>
<proteinExistence type="inferred from homology"/>
<dbReference type="SUPFAM" id="SSF88659">
    <property type="entry name" value="Sigma3 and sigma4 domains of RNA polymerase sigma factors"/>
    <property type="match status" value="1"/>
</dbReference>
<protein>
    <submittedName>
        <fullName evidence="8">RNA polymerase, sigma-24 subunit, ECF subfamily</fullName>
    </submittedName>
</protein>
<evidence type="ECO:0000256" key="6">
    <source>
        <dbReference type="SAM" id="Coils"/>
    </source>
</evidence>
<reference evidence="8 9" key="1">
    <citation type="journal article" date="2011" name="J. Bacteriol.">
        <title>Genome sequence of the verrucomicrobium Opitutus terrae PB90-1, an abundant inhabitant of rice paddy soil ecosystems.</title>
        <authorList>
            <person name="van Passel M.W."/>
            <person name="Kant R."/>
            <person name="Palva A."/>
            <person name="Copeland A."/>
            <person name="Lucas S."/>
            <person name="Lapidus A."/>
            <person name="Glavina del Rio T."/>
            <person name="Pitluck S."/>
            <person name="Goltsman E."/>
            <person name="Clum A."/>
            <person name="Sun H."/>
            <person name="Schmutz J."/>
            <person name="Larimer F.W."/>
            <person name="Land M.L."/>
            <person name="Hauser L."/>
            <person name="Kyrpides N."/>
            <person name="Mikhailova N."/>
            <person name="Richardson P.P."/>
            <person name="Janssen P.H."/>
            <person name="de Vos W.M."/>
            <person name="Smidt H."/>
        </authorList>
    </citation>
    <scope>NUCLEOTIDE SEQUENCE [LARGE SCALE GENOMIC DNA]</scope>
    <source>
        <strain evidence="9">DSM 11246 / JCM 15787 / PB90-1</strain>
    </source>
</reference>
<feature type="coiled-coil region" evidence="6">
    <location>
        <begin position="255"/>
        <end position="296"/>
    </location>
</feature>
<evidence type="ECO:0000256" key="3">
    <source>
        <dbReference type="ARBA" id="ARBA00023082"/>
    </source>
</evidence>
<dbReference type="Gene3D" id="1.10.10.10">
    <property type="entry name" value="Winged helix-like DNA-binding domain superfamily/Winged helix DNA-binding domain"/>
    <property type="match status" value="1"/>
</dbReference>
<comment type="similarity">
    <text evidence="1">Belongs to the sigma-70 factor family. ECF subfamily.</text>
</comment>
<evidence type="ECO:0000256" key="5">
    <source>
        <dbReference type="ARBA" id="ARBA00023163"/>
    </source>
</evidence>
<keyword evidence="2" id="KW-0805">Transcription regulation</keyword>
<dbReference type="Pfam" id="PF04545">
    <property type="entry name" value="Sigma70_r4"/>
    <property type="match status" value="1"/>
</dbReference>
<evidence type="ECO:0000259" key="7">
    <source>
        <dbReference type="Pfam" id="PF04545"/>
    </source>
</evidence>
<dbReference type="InterPro" id="IPR013325">
    <property type="entry name" value="RNA_pol_sigma_r2"/>
</dbReference>
<dbReference type="GO" id="GO:0006352">
    <property type="term" value="P:DNA-templated transcription initiation"/>
    <property type="evidence" value="ECO:0007669"/>
    <property type="project" value="InterPro"/>
</dbReference>
<name>B1ZMB9_OPITP</name>
<dbReference type="HOGENOM" id="CLU_483003_0_0_0"/>
<evidence type="ECO:0000256" key="1">
    <source>
        <dbReference type="ARBA" id="ARBA00010641"/>
    </source>
</evidence>
<keyword evidence="3" id="KW-0731">Sigma factor</keyword>
<gene>
    <name evidence="8" type="ordered locus">Oter_0081</name>
</gene>
<dbReference type="EMBL" id="CP001032">
    <property type="protein sequence ID" value="ACB73372.1"/>
    <property type="molecule type" value="Genomic_DNA"/>
</dbReference>
<dbReference type="OrthoDB" id="191945at2"/>
<dbReference type="InterPro" id="IPR036388">
    <property type="entry name" value="WH-like_DNA-bd_sf"/>
</dbReference>
<dbReference type="GO" id="GO:0016987">
    <property type="term" value="F:sigma factor activity"/>
    <property type="evidence" value="ECO:0007669"/>
    <property type="project" value="UniProtKB-KW"/>
</dbReference>
<dbReference type="NCBIfam" id="TIGR02937">
    <property type="entry name" value="sigma70-ECF"/>
    <property type="match status" value="1"/>
</dbReference>
<dbReference type="Gene3D" id="1.10.1740.10">
    <property type="match status" value="1"/>
</dbReference>
<evidence type="ECO:0000256" key="2">
    <source>
        <dbReference type="ARBA" id="ARBA00023015"/>
    </source>
</evidence>